<evidence type="ECO:0000259" key="8">
    <source>
        <dbReference type="PROSITE" id="PS51519"/>
    </source>
</evidence>
<name>A0A397Y0M2_BRACM</name>
<evidence type="ECO:0000256" key="2">
    <source>
        <dbReference type="ARBA" id="ARBA00023015"/>
    </source>
</evidence>
<reference evidence="9 10" key="1">
    <citation type="submission" date="2018-06" db="EMBL/GenBank/DDBJ databases">
        <title>WGS assembly of Brassica rapa FPsc.</title>
        <authorList>
            <person name="Bowman J."/>
            <person name="Kohchi T."/>
            <person name="Yamato K."/>
            <person name="Jenkins J."/>
            <person name="Shu S."/>
            <person name="Ishizaki K."/>
            <person name="Yamaoka S."/>
            <person name="Nishihama R."/>
            <person name="Nakamura Y."/>
            <person name="Berger F."/>
            <person name="Adam C."/>
            <person name="Aki S."/>
            <person name="Althoff F."/>
            <person name="Araki T."/>
            <person name="Arteaga-Vazquez M."/>
            <person name="Balasubrmanian S."/>
            <person name="Bauer D."/>
            <person name="Boehm C."/>
            <person name="Briginshaw L."/>
            <person name="Caballero-Perez J."/>
            <person name="Catarino B."/>
            <person name="Chen F."/>
            <person name="Chiyoda S."/>
            <person name="Chovatia M."/>
            <person name="Davies K."/>
            <person name="Delmans M."/>
            <person name="Demura T."/>
            <person name="Dierschke T."/>
            <person name="Dolan L."/>
            <person name="Dorantes-Acosta A."/>
            <person name="Eklund D."/>
            <person name="Florent S."/>
            <person name="Flores-Sandoval E."/>
            <person name="Fujiyama A."/>
            <person name="Fukuzawa H."/>
            <person name="Galik B."/>
            <person name="Grimanelli D."/>
            <person name="Grimwood J."/>
            <person name="Grossniklaus U."/>
            <person name="Hamada T."/>
            <person name="Haseloff J."/>
            <person name="Hetherington A."/>
            <person name="Higo A."/>
            <person name="Hirakawa Y."/>
            <person name="Hundley H."/>
            <person name="Ikeda Y."/>
            <person name="Inoue K."/>
            <person name="Inoue S."/>
            <person name="Ishida S."/>
            <person name="Jia Q."/>
            <person name="Kakita M."/>
            <person name="Kanazawa T."/>
            <person name="Kawai Y."/>
            <person name="Kawashima T."/>
            <person name="Kennedy M."/>
            <person name="Kinose K."/>
            <person name="Kinoshita T."/>
            <person name="Kohara Y."/>
            <person name="Koide E."/>
            <person name="Komatsu K."/>
            <person name="Kopischke S."/>
            <person name="Kubo M."/>
            <person name="Kyozuka J."/>
            <person name="Lagercrantz U."/>
            <person name="Lin S."/>
            <person name="Lindquist E."/>
            <person name="Lipzen A."/>
            <person name="Lu C."/>
            <person name="Luna E."/>
            <person name="Martienssen R."/>
            <person name="Minamino N."/>
            <person name="Mizutani M."/>
            <person name="Mizutani M."/>
            <person name="Mochizuki N."/>
            <person name="Monte I."/>
            <person name="Mosher R."/>
            <person name="Nagasaki H."/>
            <person name="Nakagami H."/>
            <person name="Naramoto S."/>
            <person name="Nishitani K."/>
            <person name="Ohtani M."/>
            <person name="Okamoto T."/>
            <person name="Okumura M."/>
            <person name="Phillips J."/>
            <person name="Pollak B."/>
            <person name="Reinders A."/>
            <person name="Roevekamp M."/>
            <person name="Sano R."/>
            <person name="Sawa S."/>
            <person name="Schmid M."/>
            <person name="Shirakawa M."/>
            <person name="Solano R."/>
            <person name="Spunde A."/>
            <person name="Suetsugu N."/>
            <person name="Sugano S."/>
            <person name="Sugiyama A."/>
            <person name="Sun R."/>
            <person name="Suzuki Y."/>
            <person name="Takenaka M."/>
            <person name="Takezawa D."/>
            <person name="Tomogane H."/>
            <person name="Tsuzuki M."/>
            <person name="Ueda T."/>
            <person name="Umeda M."/>
            <person name="Ward J."/>
            <person name="Watanabe Y."/>
            <person name="Yazaki K."/>
            <person name="Yokoyama R."/>
            <person name="Yoshitake Y."/>
            <person name="Yotsui I."/>
            <person name="Zachgo S."/>
            <person name="Schmutz J."/>
        </authorList>
    </citation>
    <scope>NUCLEOTIDE SEQUENCE [LARGE SCALE GENOMIC DNA]</scope>
    <source>
        <strain evidence="10">cv. B-3</strain>
    </source>
</reference>
<feature type="compositionally biased region" description="Basic and acidic residues" evidence="7">
    <location>
        <begin position="1"/>
        <end position="14"/>
    </location>
</feature>
<dbReference type="PANTHER" id="PTHR46373">
    <property type="entry name" value="PROTEIN RKD4"/>
    <property type="match status" value="1"/>
</dbReference>
<evidence type="ECO:0000256" key="7">
    <source>
        <dbReference type="SAM" id="MobiDB-lite"/>
    </source>
</evidence>
<comment type="function">
    <text evidence="1">Putative transcription factor.</text>
</comment>
<keyword evidence="3" id="KW-0175">Coiled coil</keyword>
<feature type="domain" description="RWP-RK" evidence="8">
    <location>
        <begin position="90"/>
        <end position="177"/>
    </location>
</feature>
<evidence type="ECO:0000256" key="4">
    <source>
        <dbReference type="ARBA" id="ARBA00023125"/>
    </source>
</evidence>
<dbReference type="Pfam" id="PF02042">
    <property type="entry name" value="RWP-RK"/>
    <property type="match status" value="1"/>
</dbReference>
<evidence type="ECO:0000256" key="1">
    <source>
        <dbReference type="ARBA" id="ARBA00004049"/>
    </source>
</evidence>
<dbReference type="PANTHER" id="PTHR46373:SF32">
    <property type="entry name" value="PROTEIN RKD3"/>
    <property type="match status" value="1"/>
</dbReference>
<keyword evidence="2" id="KW-0805">Transcription regulation</keyword>
<protein>
    <recommendedName>
        <fullName evidence="8">RWP-RK domain-containing protein</fullName>
    </recommendedName>
</protein>
<dbReference type="GO" id="GO:0003700">
    <property type="term" value="F:DNA-binding transcription factor activity"/>
    <property type="evidence" value="ECO:0007669"/>
    <property type="project" value="InterPro"/>
</dbReference>
<dbReference type="Proteomes" id="UP000264353">
    <property type="component" value="Chromosome A9"/>
</dbReference>
<organism evidence="9 10">
    <name type="scientific">Brassica campestris</name>
    <name type="common">Field mustard</name>
    <dbReference type="NCBI Taxonomy" id="3711"/>
    <lineage>
        <taxon>Eukaryota</taxon>
        <taxon>Viridiplantae</taxon>
        <taxon>Streptophyta</taxon>
        <taxon>Embryophyta</taxon>
        <taxon>Tracheophyta</taxon>
        <taxon>Spermatophyta</taxon>
        <taxon>Magnoliopsida</taxon>
        <taxon>eudicotyledons</taxon>
        <taxon>Gunneridae</taxon>
        <taxon>Pentapetalae</taxon>
        <taxon>rosids</taxon>
        <taxon>malvids</taxon>
        <taxon>Brassicales</taxon>
        <taxon>Brassicaceae</taxon>
        <taxon>Brassiceae</taxon>
        <taxon>Brassica</taxon>
    </lineage>
</organism>
<keyword evidence="5" id="KW-0804">Transcription</keyword>
<keyword evidence="6" id="KW-0539">Nucleus</keyword>
<dbReference type="AlphaFoldDB" id="A0A397Y0M2"/>
<proteinExistence type="predicted"/>
<dbReference type="GO" id="GO:0003677">
    <property type="term" value="F:DNA binding"/>
    <property type="evidence" value="ECO:0007669"/>
    <property type="project" value="UniProtKB-KW"/>
</dbReference>
<sequence length="234" mass="27313">MRASETEAAERESPQTRAHPQIGVDNCSWKRHGKLKVSLTEEEALNGVSHLRRALKKPDVFGELWNENASNFNNYVEPGMEIIFHDGNNTAKEITRRKRRYREDRLIQNFSREDMKPYFKMPITKAAKELGVGLTLLKRRCRELGFSRWPHRKLTSIDGLINNLKDHLGKMEGEVNKSKLMNALEILEAEKKMIEEFPDLEFEDKTKRLRQACFKANYKRRRLLSSMSTTSFVS</sequence>
<evidence type="ECO:0000313" key="10">
    <source>
        <dbReference type="Proteomes" id="UP000264353"/>
    </source>
</evidence>
<dbReference type="PROSITE" id="PS51519">
    <property type="entry name" value="RWP_RK"/>
    <property type="match status" value="1"/>
</dbReference>
<evidence type="ECO:0000313" key="9">
    <source>
        <dbReference type="EMBL" id="RID44046.1"/>
    </source>
</evidence>
<feature type="region of interest" description="Disordered" evidence="7">
    <location>
        <begin position="1"/>
        <end position="23"/>
    </location>
</feature>
<accession>A0A397Y0M2</accession>
<keyword evidence="4" id="KW-0238">DNA-binding</keyword>
<gene>
    <name evidence="9" type="ORF">BRARA_I00868</name>
</gene>
<evidence type="ECO:0000256" key="6">
    <source>
        <dbReference type="ARBA" id="ARBA00023242"/>
    </source>
</evidence>
<dbReference type="EMBL" id="CM010636">
    <property type="protein sequence ID" value="RID44046.1"/>
    <property type="molecule type" value="Genomic_DNA"/>
</dbReference>
<evidence type="ECO:0000256" key="5">
    <source>
        <dbReference type="ARBA" id="ARBA00023163"/>
    </source>
</evidence>
<dbReference type="InterPro" id="IPR003035">
    <property type="entry name" value="RWP-RK_dom"/>
</dbReference>
<dbReference type="InterPro" id="IPR044607">
    <property type="entry name" value="RKD-like"/>
</dbReference>
<evidence type="ECO:0000256" key="3">
    <source>
        <dbReference type="ARBA" id="ARBA00023054"/>
    </source>
</evidence>